<dbReference type="PROSITE" id="PS50297">
    <property type="entry name" value="ANK_REP_REGION"/>
    <property type="match status" value="1"/>
</dbReference>
<dbReference type="InterPro" id="IPR052481">
    <property type="entry name" value="DZAN1"/>
</dbReference>
<dbReference type="GO" id="GO:0005929">
    <property type="term" value="C:cilium"/>
    <property type="evidence" value="ECO:0007669"/>
    <property type="project" value="UniProtKB-SubCell"/>
</dbReference>
<evidence type="ECO:0000256" key="5">
    <source>
        <dbReference type="ARBA" id="ARBA00022833"/>
    </source>
</evidence>
<gene>
    <name evidence="12" type="ORF">SNE40_008758</name>
</gene>
<dbReference type="SUPFAM" id="SSF48403">
    <property type="entry name" value="Ankyrin repeat"/>
    <property type="match status" value="1"/>
</dbReference>
<evidence type="ECO:0000256" key="9">
    <source>
        <dbReference type="PROSITE-ProRule" id="PRU00023"/>
    </source>
</evidence>
<evidence type="ECO:0000256" key="10">
    <source>
        <dbReference type="SAM" id="MobiDB-lite"/>
    </source>
</evidence>
<reference evidence="12 13" key="1">
    <citation type="submission" date="2024-01" db="EMBL/GenBank/DDBJ databases">
        <title>The genome of the rayed Mediterranean limpet Patella caerulea (Linnaeus, 1758).</title>
        <authorList>
            <person name="Anh-Thu Weber A."/>
            <person name="Halstead-Nussloch G."/>
        </authorList>
    </citation>
    <scope>NUCLEOTIDE SEQUENCE [LARGE SCALE GENOMIC DNA]</scope>
    <source>
        <strain evidence="12">AATW-2023a</strain>
        <tissue evidence="12">Whole specimen</tissue>
    </source>
</reference>
<evidence type="ECO:0000256" key="8">
    <source>
        <dbReference type="ARBA" id="ARBA00039856"/>
    </source>
</evidence>
<dbReference type="PROSITE" id="PS50088">
    <property type="entry name" value="ANK_REPEAT"/>
    <property type="match status" value="1"/>
</dbReference>
<evidence type="ECO:0000313" key="13">
    <source>
        <dbReference type="Proteomes" id="UP001347796"/>
    </source>
</evidence>
<comment type="subcellular location">
    <subcellularLocation>
        <location evidence="1">Cell projection</location>
        <location evidence="1">Cilium</location>
    </subcellularLocation>
</comment>
<dbReference type="InterPro" id="IPR025874">
    <property type="entry name" value="DZR"/>
</dbReference>
<keyword evidence="3" id="KW-0677">Repeat</keyword>
<keyword evidence="2" id="KW-0479">Metal-binding</keyword>
<feature type="domain" description="DZANK-type" evidence="11">
    <location>
        <begin position="363"/>
        <end position="411"/>
    </location>
</feature>
<dbReference type="InterPro" id="IPR026876">
    <property type="entry name" value="Fn3_assoc_repeat"/>
</dbReference>
<dbReference type="InterPro" id="IPR002110">
    <property type="entry name" value="Ankyrin_rpt"/>
</dbReference>
<proteinExistence type="predicted"/>
<keyword evidence="4" id="KW-0863">Zinc-finger</keyword>
<evidence type="ECO:0000313" key="12">
    <source>
        <dbReference type="EMBL" id="KAK6180764.1"/>
    </source>
</evidence>
<feature type="compositionally biased region" description="Basic residues" evidence="10">
    <location>
        <begin position="597"/>
        <end position="613"/>
    </location>
</feature>
<feature type="compositionally biased region" description="Basic and acidic residues" evidence="10">
    <location>
        <begin position="189"/>
        <end position="207"/>
    </location>
</feature>
<dbReference type="GO" id="GO:0008270">
    <property type="term" value="F:zinc ion binding"/>
    <property type="evidence" value="ECO:0007669"/>
    <property type="project" value="UniProtKB-KW"/>
</dbReference>
<sequence>MTAGSIIVPTIIPLRPPVPGRSKLAIDSNTRIEISSDSPHTTIYYTINGSKPEPFQRIGQKTTIQYRCPFTLPAGRHTVKAVAVSEDGLRESNVVTKTFDVDFVEPPPRPPEDDDLGFQHDLDLERSKIEVKRAASKIMTSPKSAWTDVNSLKHSQQRKSDMRVTGSSHRRPQSGARFLNSRMGYTTDRSQRTEPLDGLDLARSDSRHGRRRAPPDNTTQALRLQRETDFLKCIYCFADRPSDPFCRYCTTCGNNLPDIPKRLTPTEPGQMGTCVYCKSTVPMNTSACIICEGPIKVQNQPQSSIRLAEKLICTLCGTANPSSLVACVTCNTRLPTSAQQSAILNGMSAPPPVSSPDSKYLRCNKCSRVNSGDARYCDWCGCKPSASPGMLQCSTCGSSNDPYSSFCGGCGITIEAPGRTVYKMDGTGKSLFLPVSQSMTQAPRPVVHATTQTVGLFYPSRGPNKPEVDERASFEKQMRDRKPLLTPVSPGRGYWRKQLDHICQHLKIYTQNNPEFRSLIGEPKMGKLISSTVQEDGYEMSLTLTFPLRGGSDKQTGKKLGVSHQGYLSQHTEHDGIDSYRSDSDDYESDENVTPKTNKKKGSKKSKPKKKPGPKLSALDQQLVKELGSEGEGAATEVQHLLDEGADVNCVNKNGVPVIYSAVRNKHLDCIPVLVDGGLDINKKGPSALKGNTALHEAVNLGPSGLKIIDVLLENGADQNRKNDRGETPLDLAKKAGFDSVITKFAAALGQSQLAKMTKPRH</sequence>
<comment type="caution">
    <text evidence="12">The sequence shown here is derived from an EMBL/GenBank/DDBJ whole genome shotgun (WGS) entry which is preliminary data.</text>
</comment>
<dbReference type="AlphaFoldDB" id="A0AAN8PP17"/>
<feature type="repeat" description="ANK" evidence="9">
    <location>
        <begin position="690"/>
        <end position="724"/>
    </location>
</feature>
<dbReference type="Proteomes" id="UP001347796">
    <property type="component" value="Unassembled WGS sequence"/>
</dbReference>
<keyword evidence="13" id="KW-1185">Reference proteome</keyword>
<dbReference type="PANTHER" id="PTHR16058:SF4">
    <property type="entry name" value="DOUBLE ZINC RIBBON AND ANKYRIN REPEAT-CONTAINING PROTEIN 1"/>
    <property type="match status" value="1"/>
</dbReference>
<evidence type="ECO:0000259" key="11">
    <source>
        <dbReference type="Pfam" id="PF12773"/>
    </source>
</evidence>
<feature type="region of interest" description="Disordered" evidence="10">
    <location>
        <begin position="547"/>
        <end position="619"/>
    </location>
</feature>
<keyword evidence="7" id="KW-0966">Cell projection</keyword>
<dbReference type="PANTHER" id="PTHR16058">
    <property type="entry name" value="DOUBLE ZINC RIBBON AND ANKYRIN REPEAT-CONTAINING PROTEIN 1"/>
    <property type="match status" value="1"/>
</dbReference>
<feature type="compositionally biased region" description="Polar residues" evidence="10">
    <location>
        <begin position="144"/>
        <end position="154"/>
    </location>
</feature>
<feature type="compositionally biased region" description="Basic and acidic residues" evidence="10">
    <location>
        <begin position="571"/>
        <end position="584"/>
    </location>
</feature>
<dbReference type="SMART" id="SM00248">
    <property type="entry name" value="ANK"/>
    <property type="match status" value="2"/>
</dbReference>
<evidence type="ECO:0000256" key="2">
    <source>
        <dbReference type="ARBA" id="ARBA00022723"/>
    </source>
</evidence>
<dbReference type="Pfam" id="PF12796">
    <property type="entry name" value="Ank_2"/>
    <property type="match status" value="1"/>
</dbReference>
<keyword evidence="5" id="KW-0862">Zinc</keyword>
<accession>A0AAN8PP17</accession>
<protein>
    <recommendedName>
        <fullName evidence="8">Double zinc ribbon and ankyrin repeat-containing protein 1</fullName>
    </recommendedName>
</protein>
<dbReference type="Pfam" id="PF13287">
    <property type="entry name" value="Fn3_assoc"/>
    <property type="match status" value="1"/>
</dbReference>
<organism evidence="12 13">
    <name type="scientific">Patella caerulea</name>
    <name type="common">Rayed Mediterranean limpet</name>
    <dbReference type="NCBI Taxonomy" id="87958"/>
    <lineage>
        <taxon>Eukaryota</taxon>
        <taxon>Metazoa</taxon>
        <taxon>Spiralia</taxon>
        <taxon>Lophotrochozoa</taxon>
        <taxon>Mollusca</taxon>
        <taxon>Gastropoda</taxon>
        <taxon>Patellogastropoda</taxon>
        <taxon>Patelloidea</taxon>
        <taxon>Patellidae</taxon>
        <taxon>Patella</taxon>
    </lineage>
</organism>
<evidence type="ECO:0000256" key="1">
    <source>
        <dbReference type="ARBA" id="ARBA00004138"/>
    </source>
</evidence>
<evidence type="ECO:0000256" key="6">
    <source>
        <dbReference type="ARBA" id="ARBA00023043"/>
    </source>
</evidence>
<evidence type="ECO:0000256" key="3">
    <source>
        <dbReference type="ARBA" id="ARBA00022737"/>
    </source>
</evidence>
<evidence type="ECO:0000256" key="7">
    <source>
        <dbReference type="ARBA" id="ARBA00023273"/>
    </source>
</evidence>
<feature type="region of interest" description="Disordered" evidence="10">
    <location>
        <begin position="144"/>
        <end position="220"/>
    </location>
</feature>
<dbReference type="EMBL" id="JAZGQO010000007">
    <property type="protein sequence ID" value="KAK6180764.1"/>
    <property type="molecule type" value="Genomic_DNA"/>
</dbReference>
<name>A0AAN8PP17_PATCE</name>
<dbReference type="Pfam" id="PF12773">
    <property type="entry name" value="DZR"/>
    <property type="match status" value="1"/>
</dbReference>
<dbReference type="Gene3D" id="1.25.40.20">
    <property type="entry name" value="Ankyrin repeat-containing domain"/>
    <property type="match status" value="1"/>
</dbReference>
<evidence type="ECO:0000256" key="4">
    <source>
        <dbReference type="ARBA" id="ARBA00022771"/>
    </source>
</evidence>
<dbReference type="InterPro" id="IPR036770">
    <property type="entry name" value="Ankyrin_rpt-contain_sf"/>
</dbReference>
<keyword evidence="6 9" id="KW-0040">ANK repeat</keyword>